<reference evidence="2" key="1">
    <citation type="submission" date="2018-11" db="EMBL/GenBank/DDBJ databases">
        <authorList>
            <consortium name="Pathogen Informatics"/>
        </authorList>
    </citation>
    <scope>NUCLEOTIDE SEQUENCE</scope>
</reference>
<accession>A0A448XAF9</accession>
<evidence type="ECO:0000313" key="2">
    <source>
        <dbReference type="EMBL" id="VEL32234.1"/>
    </source>
</evidence>
<feature type="region of interest" description="Disordered" evidence="1">
    <location>
        <begin position="219"/>
        <end position="251"/>
    </location>
</feature>
<dbReference type="EMBL" id="CAAALY010131812">
    <property type="protein sequence ID" value="VEL32234.1"/>
    <property type="molecule type" value="Genomic_DNA"/>
</dbReference>
<sequence length="251" mass="26731">MLIIAFLSNFTPVCLFPRSPGPIVSSQVCSGHSHYPLPPAGSKRKRDFSRFSFFASPDDINSFSLNNPCPQPSGGHYAQVESSHTARTYPVHINGGLSNLPDSGRSGPYSVFSIPLNLQSGTPIFPSNFNFTSDSPAPLPFILENGFGHSPTLGSTRFPTGKPSIARALIDQEATSRGQHQPSEPFRSAGCHRNRLQLAACTEHCTVVATNVACRETIDSASGDSRNGSSTYSSDTAGSKDTSPSPDARLS</sequence>
<keyword evidence="3" id="KW-1185">Reference proteome</keyword>
<evidence type="ECO:0000313" key="3">
    <source>
        <dbReference type="Proteomes" id="UP000784294"/>
    </source>
</evidence>
<feature type="non-terminal residue" evidence="2">
    <location>
        <position position="251"/>
    </location>
</feature>
<dbReference type="AlphaFoldDB" id="A0A448XAF9"/>
<protein>
    <submittedName>
        <fullName evidence="2">Uncharacterized protein</fullName>
    </submittedName>
</protein>
<feature type="compositionally biased region" description="Polar residues" evidence="1">
    <location>
        <begin position="219"/>
        <end position="245"/>
    </location>
</feature>
<proteinExistence type="predicted"/>
<comment type="caution">
    <text evidence="2">The sequence shown here is derived from an EMBL/GenBank/DDBJ whole genome shotgun (WGS) entry which is preliminary data.</text>
</comment>
<gene>
    <name evidence="2" type="ORF">PXEA_LOCUS25674</name>
</gene>
<evidence type="ECO:0000256" key="1">
    <source>
        <dbReference type="SAM" id="MobiDB-lite"/>
    </source>
</evidence>
<name>A0A448XAF9_9PLAT</name>
<organism evidence="2 3">
    <name type="scientific">Protopolystoma xenopodis</name>
    <dbReference type="NCBI Taxonomy" id="117903"/>
    <lineage>
        <taxon>Eukaryota</taxon>
        <taxon>Metazoa</taxon>
        <taxon>Spiralia</taxon>
        <taxon>Lophotrochozoa</taxon>
        <taxon>Platyhelminthes</taxon>
        <taxon>Monogenea</taxon>
        <taxon>Polyopisthocotylea</taxon>
        <taxon>Polystomatidea</taxon>
        <taxon>Polystomatidae</taxon>
        <taxon>Protopolystoma</taxon>
    </lineage>
</organism>
<dbReference type="Proteomes" id="UP000784294">
    <property type="component" value="Unassembled WGS sequence"/>
</dbReference>